<keyword evidence="1" id="KW-0812">Transmembrane</keyword>
<dbReference type="Proteomes" id="UP001595613">
    <property type="component" value="Unassembled WGS sequence"/>
</dbReference>
<organism evidence="2 3">
    <name type="scientific">Devosia honganensis</name>
    <dbReference type="NCBI Taxonomy" id="1610527"/>
    <lineage>
        <taxon>Bacteria</taxon>
        <taxon>Pseudomonadati</taxon>
        <taxon>Pseudomonadota</taxon>
        <taxon>Alphaproteobacteria</taxon>
        <taxon>Hyphomicrobiales</taxon>
        <taxon>Devosiaceae</taxon>
        <taxon>Devosia</taxon>
    </lineage>
</organism>
<feature type="transmembrane region" description="Helical" evidence="1">
    <location>
        <begin position="34"/>
        <end position="54"/>
    </location>
</feature>
<keyword evidence="1" id="KW-1133">Transmembrane helix</keyword>
<keyword evidence="1" id="KW-0997">Cell inner membrane</keyword>
<feature type="transmembrane region" description="Helical" evidence="1">
    <location>
        <begin position="132"/>
        <end position="153"/>
    </location>
</feature>
<comment type="caution">
    <text evidence="2">The sequence shown here is derived from an EMBL/GenBank/DDBJ whole genome shotgun (WGS) entry which is preliminary data.</text>
</comment>
<dbReference type="Pfam" id="PF02592">
    <property type="entry name" value="Vut_1"/>
    <property type="match status" value="1"/>
</dbReference>
<keyword evidence="1" id="KW-0813">Transport</keyword>
<evidence type="ECO:0000313" key="3">
    <source>
        <dbReference type="Proteomes" id="UP001595613"/>
    </source>
</evidence>
<dbReference type="RefSeq" id="WP_380095124.1">
    <property type="nucleotide sequence ID" value="NZ_JBHRYD010000001.1"/>
</dbReference>
<dbReference type="HAMAP" id="MF_02088">
    <property type="entry name" value="Q_prec_transport"/>
    <property type="match status" value="1"/>
</dbReference>
<evidence type="ECO:0000313" key="2">
    <source>
        <dbReference type="EMBL" id="MFC3703946.1"/>
    </source>
</evidence>
<accession>A0ABV7WXD3</accession>
<name>A0ABV7WXD3_9HYPH</name>
<comment type="subcellular location">
    <subcellularLocation>
        <location evidence="1">Cell inner membrane</location>
        <topology evidence="1">Multi-pass membrane protein</topology>
    </subcellularLocation>
</comment>
<comment type="function">
    <text evidence="1">Involved in the import of queuosine (Q) precursors, required for Q precursor salvage.</text>
</comment>
<evidence type="ECO:0000256" key="1">
    <source>
        <dbReference type="HAMAP-Rule" id="MF_02088"/>
    </source>
</evidence>
<feature type="transmembrane region" description="Helical" evidence="1">
    <location>
        <begin position="173"/>
        <end position="196"/>
    </location>
</feature>
<dbReference type="PANTHER" id="PTHR34300">
    <property type="entry name" value="QUEUOSINE PRECURSOR TRANSPORTER-RELATED"/>
    <property type="match status" value="1"/>
</dbReference>
<proteinExistence type="inferred from homology"/>
<protein>
    <recommendedName>
        <fullName evidence="1">Probable queuosine precursor transporter</fullName>
        <shortName evidence="1">Q precursor transporter</shortName>
    </recommendedName>
</protein>
<feature type="transmembrane region" description="Helical" evidence="1">
    <location>
        <begin position="91"/>
        <end position="111"/>
    </location>
</feature>
<keyword evidence="1" id="KW-0472">Membrane</keyword>
<keyword evidence="3" id="KW-1185">Reference proteome</keyword>
<dbReference type="InterPro" id="IPR003744">
    <property type="entry name" value="YhhQ"/>
</dbReference>
<gene>
    <name evidence="2" type="ORF">ACFOOL_04175</name>
</gene>
<reference evidence="3" key="1">
    <citation type="journal article" date="2019" name="Int. J. Syst. Evol. Microbiol.">
        <title>The Global Catalogue of Microorganisms (GCM) 10K type strain sequencing project: providing services to taxonomists for standard genome sequencing and annotation.</title>
        <authorList>
            <consortium name="The Broad Institute Genomics Platform"/>
            <consortium name="The Broad Institute Genome Sequencing Center for Infectious Disease"/>
            <person name="Wu L."/>
            <person name="Ma J."/>
        </authorList>
    </citation>
    <scope>NUCLEOTIDE SEQUENCE [LARGE SCALE GENOMIC DNA]</scope>
    <source>
        <strain evidence="3">KCTC 42281</strain>
    </source>
</reference>
<sequence>MLSRFLVAVAAMVATVAASNVLVQFPVDVTLGGVHLGDILTWGAFTYPVAFLVTDLSNRAFGPHRARLVVVAGFCVAVLLSVWLATPRIAIASGSAFLVAQLLDISIFHRLRDSAWWHAPMISSLVSSALDTMIFFSLAMAPVFAGIDALFGMPDSSLAFPAPLLGVGTEVELWQSLALGDFLVKLVMAVLMLAPYKTIRDLVLSRMPMAA</sequence>
<keyword evidence="1" id="KW-1003">Cell membrane</keyword>
<dbReference type="EMBL" id="JBHRYD010000001">
    <property type="protein sequence ID" value="MFC3703946.1"/>
    <property type="molecule type" value="Genomic_DNA"/>
</dbReference>
<dbReference type="PANTHER" id="PTHR34300:SF1">
    <property type="entry name" value="QUEUOSINE PRECURSOR TRANSPORTER"/>
    <property type="match status" value="1"/>
</dbReference>
<dbReference type="NCBIfam" id="TIGR00697">
    <property type="entry name" value="queuosine precursor transporter"/>
    <property type="match status" value="1"/>
</dbReference>
<feature type="transmembrane region" description="Helical" evidence="1">
    <location>
        <begin position="66"/>
        <end position="85"/>
    </location>
</feature>
<comment type="similarity">
    <text evidence="1">Belongs to the vitamin uptake transporter (VUT/ECF) (TC 2.A.88) family. Q precursor transporter subfamily.</text>
</comment>